<keyword evidence="3" id="KW-1185">Reference proteome</keyword>
<reference evidence="2" key="1">
    <citation type="submission" date="2020-09" db="EMBL/GenBank/DDBJ databases">
        <title>Genome seq and assembly of Tianweitania sp.</title>
        <authorList>
            <person name="Chhetri G."/>
        </authorList>
    </citation>
    <scope>NUCLEOTIDE SEQUENCE</scope>
    <source>
        <strain evidence="2">Rool2</strain>
    </source>
</reference>
<sequence>MRAPERTVAAARTLRSDMSLPEVLLWEQLRQLRLGGLRFRRQHPIGPYGLDFYCPKARLVVEVDGAHHHVPADADCCGSGRS</sequence>
<comment type="caution">
    <text evidence="2">The sequence shown here is derived from an EMBL/GenBank/DDBJ whole genome shotgun (WGS) entry which is preliminary data.</text>
</comment>
<dbReference type="InterPro" id="IPR007569">
    <property type="entry name" value="DUF559"/>
</dbReference>
<dbReference type="RefSeq" id="WP_188163944.1">
    <property type="nucleotide sequence ID" value="NZ_JACVVX010000002.1"/>
</dbReference>
<dbReference type="PANTHER" id="PTHR38590">
    <property type="entry name" value="BLL0828 PROTEIN"/>
    <property type="match status" value="1"/>
</dbReference>
<dbReference type="EMBL" id="JACVVX010000002">
    <property type="protein sequence ID" value="MBD0414504.1"/>
    <property type="molecule type" value="Genomic_DNA"/>
</dbReference>
<dbReference type="PANTHER" id="PTHR38590:SF1">
    <property type="entry name" value="BLL0828 PROTEIN"/>
    <property type="match status" value="1"/>
</dbReference>
<gene>
    <name evidence="2" type="ORF">ICI42_07550</name>
</gene>
<dbReference type="InterPro" id="IPR047216">
    <property type="entry name" value="Endonuclease_DUF559_bact"/>
</dbReference>
<dbReference type="Pfam" id="PF04480">
    <property type="entry name" value="DUF559"/>
    <property type="match status" value="1"/>
</dbReference>
<evidence type="ECO:0000259" key="1">
    <source>
        <dbReference type="Pfam" id="PF04480"/>
    </source>
</evidence>
<organism evidence="2 3">
    <name type="scientific">Oryzicola mucosus</name>
    <dbReference type="NCBI Taxonomy" id="2767425"/>
    <lineage>
        <taxon>Bacteria</taxon>
        <taxon>Pseudomonadati</taxon>
        <taxon>Pseudomonadota</taxon>
        <taxon>Alphaproteobacteria</taxon>
        <taxon>Hyphomicrobiales</taxon>
        <taxon>Phyllobacteriaceae</taxon>
        <taxon>Oryzicola</taxon>
    </lineage>
</organism>
<protein>
    <submittedName>
        <fullName evidence="2">DUF559 domain-containing protein</fullName>
    </submittedName>
</protein>
<dbReference type="CDD" id="cd01038">
    <property type="entry name" value="Endonuclease_DUF559"/>
    <property type="match status" value="1"/>
</dbReference>
<evidence type="ECO:0000313" key="2">
    <source>
        <dbReference type="EMBL" id="MBD0414504.1"/>
    </source>
</evidence>
<accession>A0A8J6TYC8</accession>
<dbReference type="Gene3D" id="3.40.960.10">
    <property type="entry name" value="VSR Endonuclease"/>
    <property type="match status" value="1"/>
</dbReference>
<feature type="domain" description="DUF559" evidence="1">
    <location>
        <begin position="7"/>
        <end position="75"/>
    </location>
</feature>
<evidence type="ECO:0000313" key="3">
    <source>
        <dbReference type="Proteomes" id="UP000643405"/>
    </source>
</evidence>
<name>A0A8J6TYC8_9HYPH</name>
<proteinExistence type="predicted"/>
<dbReference type="AlphaFoldDB" id="A0A8J6TYC8"/>
<dbReference type="Proteomes" id="UP000643405">
    <property type="component" value="Unassembled WGS sequence"/>
</dbReference>
<dbReference type="SUPFAM" id="SSF52980">
    <property type="entry name" value="Restriction endonuclease-like"/>
    <property type="match status" value="1"/>
</dbReference>
<dbReference type="InterPro" id="IPR011335">
    <property type="entry name" value="Restrct_endonuc-II-like"/>
</dbReference>